<protein>
    <submittedName>
        <fullName evidence="1">Uncharacterized protein</fullName>
    </submittedName>
</protein>
<sequence length="68" mass="7579">MNTLRSCPDTLPYISKSSAREGMHELPEIVAVMTSVDTYFWHPPAGILPQILCSSLGTRPRKENTMTT</sequence>
<evidence type="ECO:0000313" key="2">
    <source>
        <dbReference type="Proteomes" id="UP000799538"/>
    </source>
</evidence>
<gene>
    <name evidence="1" type="ORF">BDZ85DRAFT_265910</name>
</gene>
<keyword evidence="2" id="KW-1185">Reference proteome</keyword>
<proteinExistence type="predicted"/>
<evidence type="ECO:0000313" key="1">
    <source>
        <dbReference type="EMBL" id="KAF2220872.1"/>
    </source>
</evidence>
<reference evidence="2" key="1">
    <citation type="journal article" date="2020" name="Stud. Mycol.">
        <title>101 Dothideomycetes genomes: A test case for predicting lifestyles and emergence of pathogens.</title>
        <authorList>
            <person name="Haridas S."/>
            <person name="Albert R."/>
            <person name="Binder M."/>
            <person name="Bloem J."/>
            <person name="LaButti K."/>
            <person name="Salamov A."/>
            <person name="Andreopoulos B."/>
            <person name="Baker S."/>
            <person name="Barry K."/>
            <person name="Bills G."/>
            <person name="Bluhm B."/>
            <person name="Cannon C."/>
            <person name="Castanera R."/>
            <person name="Culley D."/>
            <person name="Daum C."/>
            <person name="Ezra D."/>
            <person name="Gonzalez J."/>
            <person name="Henrissat B."/>
            <person name="Kuo A."/>
            <person name="Liang C."/>
            <person name="Lipzen A."/>
            <person name="Lutzoni F."/>
            <person name="Magnuson J."/>
            <person name="Mondo S."/>
            <person name="Nolan M."/>
            <person name="Ohm R."/>
            <person name="Pangilinan J."/>
            <person name="Park H.-J."/>
            <person name="Ramirez L."/>
            <person name="Alfaro M."/>
            <person name="Sun H."/>
            <person name="Tritt A."/>
            <person name="Yoshinaga Y."/>
            <person name="Zwiers L.-H."/>
            <person name="Turgeon B."/>
            <person name="Goodwin S."/>
            <person name="Spatafora J."/>
            <person name="Crous P."/>
            <person name="Grigoriev I."/>
        </authorList>
    </citation>
    <scope>NUCLEOTIDE SEQUENCE [LARGE SCALE GENOMIC DNA]</scope>
    <source>
        <strain evidence="2">CECT 20119</strain>
    </source>
</reference>
<accession>A0A6A6G573</accession>
<dbReference type="AlphaFoldDB" id="A0A6A6G573"/>
<name>A0A6A6G573_9PEZI</name>
<dbReference type="EMBL" id="ML992511">
    <property type="protein sequence ID" value="KAF2220872.1"/>
    <property type="molecule type" value="Genomic_DNA"/>
</dbReference>
<dbReference type="Proteomes" id="UP000799538">
    <property type="component" value="Unassembled WGS sequence"/>
</dbReference>
<organism evidence="1 2">
    <name type="scientific">Elsinoe ampelina</name>
    <dbReference type="NCBI Taxonomy" id="302913"/>
    <lineage>
        <taxon>Eukaryota</taxon>
        <taxon>Fungi</taxon>
        <taxon>Dikarya</taxon>
        <taxon>Ascomycota</taxon>
        <taxon>Pezizomycotina</taxon>
        <taxon>Dothideomycetes</taxon>
        <taxon>Dothideomycetidae</taxon>
        <taxon>Myriangiales</taxon>
        <taxon>Elsinoaceae</taxon>
        <taxon>Elsinoe</taxon>
    </lineage>
</organism>